<evidence type="ECO:0000313" key="1">
    <source>
        <dbReference type="EMBL" id="SDO72316.1"/>
    </source>
</evidence>
<proteinExistence type="predicted"/>
<dbReference type="OrthoDB" id="1902870at2"/>
<dbReference type="STRING" id="94869.SAMN04488529_101218"/>
<dbReference type="EMBL" id="FNJM01000001">
    <property type="protein sequence ID" value="SDO72316.1"/>
    <property type="molecule type" value="Genomic_DNA"/>
</dbReference>
<dbReference type="Proteomes" id="UP000198597">
    <property type="component" value="Unassembled WGS sequence"/>
</dbReference>
<protein>
    <submittedName>
        <fullName evidence="1">Uncharacterized protein</fullName>
    </submittedName>
</protein>
<dbReference type="RefSeq" id="WP_089964964.1">
    <property type="nucleotide sequence ID" value="NZ_FNJM01000001.1"/>
</dbReference>
<name>A0A1H0LWI0_9CLOT</name>
<dbReference type="AlphaFoldDB" id="A0A1H0LWI0"/>
<reference evidence="1 2" key="1">
    <citation type="submission" date="2016-10" db="EMBL/GenBank/DDBJ databases">
        <authorList>
            <person name="de Groot N.N."/>
        </authorList>
    </citation>
    <scope>NUCLEOTIDE SEQUENCE [LARGE SCALE GENOMIC DNA]</scope>
    <source>
        <strain evidence="1 2">DSM 12272</strain>
    </source>
</reference>
<gene>
    <name evidence="1" type="ORF">SAMN04488529_101218</name>
</gene>
<evidence type="ECO:0000313" key="2">
    <source>
        <dbReference type="Proteomes" id="UP000198597"/>
    </source>
</evidence>
<accession>A0A1H0LWI0</accession>
<organism evidence="1 2">
    <name type="scientific">Clostridium gasigenes</name>
    <dbReference type="NCBI Taxonomy" id="94869"/>
    <lineage>
        <taxon>Bacteria</taxon>
        <taxon>Bacillati</taxon>
        <taxon>Bacillota</taxon>
        <taxon>Clostridia</taxon>
        <taxon>Eubacteriales</taxon>
        <taxon>Clostridiaceae</taxon>
        <taxon>Clostridium</taxon>
    </lineage>
</organism>
<keyword evidence="2" id="KW-1185">Reference proteome</keyword>
<sequence length="127" mass="14875">MNIYLYKDYLEWQKDEPFESMDGILNVNSHGLITIETSENYKTYKQILSFDKLFAIVYKLPYGYITYPREINIFENMQSWSISTPEATFTGELQEDECSDAHITFNTTDGFKQIISLSKIFAVTYES</sequence>